<dbReference type="Proteomes" id="UP000054321">
    <property type="component" value="Unassembled WGS sequence"/>
</dbReference>
<sequence>MSVAIWEAVVQTDSRQNLTLQVEFSVAALIAPGWYWQYENGLDLSPQFQNAGLRAGTVHGTVPGNAARAVTHEGRRLRNCSEALKPDFVYSSVRQIVLIPFVVEDARVFRLPSRAVSPFPAPPDYRTSVQRHSTKDIRRPKVRAAVVHVHCCARLYTTMYRQYTPADRAAPYASRTTTHNLPRDCNLEFPGLYELNAPTVVLYASNYSGKPPPGRDKIDP</sequence>
<organism evidence="1 2">
    <name type="scientific">Oidiodendron maius (strain Zn)</name>
    <dbReference type="NCBI Taxonomy" id="913774"/>
    <lineage>
        <taxon>Eukaryota</taxon>
        <taxon>Fungi</taxon>
        <taxon>Dikarya</taxon>
        <taxon>Ascomycota</taxon>
        <taxon>Pezizomycotina</taxon>
        <taxon>Leotiomycetes</taxon>
        <taxon>Leotiomycetes incertae sedis</taxon>
        <taxon>Myxotrichaceae</taxon>
        <taxon>Oidiodendron</taxon>
    </lineage>
</organism>
<dbReference type="EMBL" id="KN832872">
    <property type="protein sequence ID" value="KIN04787.1"/>
    <property type="molecule type" value="Genomic_DNA"/>
</dbReference>
<dbReference type="HOGENOM" id="CLU_1256384_0_0_1"/>
<proteinExistence type="predicted"/>
<name>A0A0C3HR91_OIDMZ</name>
<keyword evidence="2" id="KW-1185">Reference proteome</keyword>
<gene>
    <name evidence="1" type="ORF">OIDMADRAFT_177154</name>
</gene>
<protein>
    <submittedName>
        <fullName evidence="1">Uncharacterized protein</fullName>
    </submittedName>
</protein>
<evidence type="ECO:0000313" key="2">
    <source>
        <dbReference type="Proteomes" id="UP000054321"/>
    </source>
</evidence>
<dbReference type="AlphaFoldDB" id="A0A0C3HR91"/>
<reference evidence="1 2" key="1">
    <citation type="submission" date="2014-04" db="EMBL/GenBank/DDBJ databases">
        <authorList>
            <consortium name="DOE Joint Genome Institute"/>
            <person name="Kuo A."/>
            <person name="Martino E."/>
            <person name="Perotto S."/>
            <person name="Kohler A."/>
            <person name="Nagy L.G."/>
            <person name="Floudas D."/>
            <person name="Copeland A."/>
            <person name="Barry K.W."/>
            <person name="Cichocki N."/>
            <person name="Veneault-Fourrey C."/>
            <person name="LaButti K."/>
            <person name="Lindquist E.A."/>
            <person name="Lipzen A."/>
            <person name="Lundell T."/>
            <person name="Morin E."/>
            <person name="Murat C."/>
            <person name="Sun H."/>
            <person name="Tunlid A."/>
            <person name="Henrissat B."/>
            <person name="Grigoriev I.V."/>
            <person name="Hibbett D.S."/>
            <person name="Martin F."/>
            <person name="Nordberg H.P."/>
            <person name="Cantor M.N."/>
            <person name="Hua S.X."/>
        </authorList>
    </citation>
    <scope>NUCLEOTIDE SEQUENCE [LARGE SCALE GENOMIC DNA]</scope>
    <source>
        <strain evidence="1 2">Zn</strain>
    </source>
</reference>
<reference evidence="2" key="2">
    <citation type="submission" date="2015-01" db="EMBL/GenBank/DDBJ databases">
        <title>Evolutionary Origins and Diversification of the Mycorrhizal Mutualists.</title>
        <authorList>
            <consortium name="DOE Joint Genome Institute"/>
            <consortium name="Mycorrhizal Genomics Consortium"/>
            <person name="Kohler A."/>
            <person name="Kuo A."/>
            <person name="Nagy L.G."/>
            <person name="Floudas D."/>
            <person name="Copeland A."/>
            <person name="Barry K.W."/>
            <person name="Cichocki N."/>
            <person name="Veneault-Fourrey C."/>
            <person name="LaButti K."/>
            <person name="Lindquist E.A."/>
            <person name="Lipzen A."/>
            <person name="Lundell T."/>
            <person name="Morin E."/>
            <person name="Murat C."/>
            <person name="Riley R."/>
            <person name="Ohm R."/>
            <person name="Sun H."/>
            <person name="Tunlid A."/>
            <person name="Henrissat B."/>
            <person name="Grigoriev I.V."/>
            <person name="Hibbett D.S."/>
            <person name="Martin F."/>
        </authorList>
    </citation>
    <scope>NUCLEOTIDE SEQUENCE [LARGE SCALE GENOMIC DNA]</scope>
    <source>
        <strain evidence="2">Zn</strain>
    </source>
</reference>
<dbReference type="InParanoid" id="A0A0C3HR91"/>
<accession>A0A0C3HR91</accession>
<evidence type="ECO:0000313" key="1">
    <source>
        <dbReference type="EMBL" id="KIN04787.1"/>
    </source>
</evidence>